<keyword evidence="7" id="KW-0249">Electron transport</keyword>
<keyword evidence="4 11" id="KW-0001">2Fe-2S</keyword>
<keyword evidence="9 11" id="KW-0411">Iron-sulfur</keyword>
<dbReference type="AlphaFoldDB" id="A0A4P7II17"/>
<dbReference type="PIRSF" id="PIRSF006816">
    <property type="entry name" value="Cyc3_hyd_g"/>
    <property type="match status" value="1"/>
</dbReference>
<evidence type="ECO:0000256" key="7">
    <source>
        <dbReference type="ARBA" id="ARBA00022982"/>
    </source>
</evidence>
<dbReference type="EMBL" id="CP038436">
    <property type="protein sequence ID" value="QBX56964.1"/>
    <property type="molecule type" value="Genomic_DNA"/>
</dbReference>
<feature type="binding site" evidence="11">
    <location>
        <position position="238"/>
    </location>
    <ligand>
        <name>[2Fe-2S] cluster</name>
        <dbReference type="ChEBI" id="CHEBI:190135"/>
    </ligand>
</feature>
<keyword evidence="2" id="KW-0813">Transport</keyword>
<evidence type="ECO:0000256" key="2">
    <source>
        <dbReference type="ARBA" id="ARBA00022448"/>
    </source>
</evidence>
<dbReference type="GO" id="GO:0016491">
    <property type="term" value="F:oxidoreductase activity"/>
    <property type="evidence" value="ECO:0007669"/>
    <property type="project" value="InterPro"/>
</dbReference>
<dbReference type="SUPFAM" id="SSF63380">
    <property type="entry name" value="Riboflavin synthase domain-like"/>
    <property type="match status" value="1"/>
</dbReference>
<organism evidence="13 14">
    <name type="scientific">Nocardioides seonyuensis</name>
    <dbReference type="NCBI Taxonomy" id="2518371"/>
    <lineage>
        <taxon>Bacteria</taxon>
        <taxon>Bacillati</taxon>
        <taxon>Actinomycetota</taxon>
        <taxon>Actinomycetes</taxon>
        <taxon>Propionibacteriales</taxon>
        <taxon>Nocardioidaceae</taxon>
        <taxon>Nocardioides</taxon>
    </lineage>
</organism>
<dbReference type="InterPro" id="IPR017927">
    <property type="entry name" value="FAD-bd_FR_type"/>
</dbReference>
<dbReference type="PROSITE" id="PS51384">
    <property type="entry name" value="FAD_FR"/>
    <property type="match status" value="1"/>
</dbReference>
<evidence type="ECO:0000256" key="5">
    <source>
        <dbReference type="ARBA" id="ARBA00022723"/>
    </source>
</evidence>
<keyword evidence="5 11" id="KW-0479">Metal-binding</keyword>
<dbReference type="Gene3D" id="3.40.50.80">
    <property type="entry name" value="Nucleotide-binding domain of ferredoxin-NADP reductase (FNR) module"/>
    <property type="match status" value="1"/>
</dbReference>
<evidence type="ECO:0000256" key="3">
    <source>
        <dbReference type="ARBA" id="ARBA00022630"/>
    </source>
</evidence>
<reference evidence="13 14" key="1">
    <citation type="submission" date="2019-03" db="EMBL/GenBank/DDBJ databases">
        <title>Three New Species of Nocardioides, Nocardioides euryhalodurans sp. nov., Nocardioides seonyuensis sp. nov. and Nocardioides eburneoflavus sp. nov. Iolated from Soil.</title>
        <authorList>
            <person name="Roh S.G."/>
            <person name="Lee C."/>
            <person name="Kim M.-K."/>
            <person name="Kim S.B."/>
        </authorList>
    </citation>
    <scope>NUCLEOTIDE SEQUENCE [LARGE SCALE GENOMIC DNA]</scope>
    <source>
        <strain evidence="13 14">MMS17-SY207-3</strain>
    </source>
</reference>
<dbReference type="OrthoDB" id="9796486at2"/>
<dbReference type="InterPro" id="IPR017938">
    <property type="entry name" value="Riboflavin_synthase-like_b-brl"/>
</dbReference>
<feature type="binding site" evidence="11">
    <location>
        <position position="233"/>
    </location>
    <ligand>
        <name>[2Fe-2S] cluster</name>
        <dbReference type="ChEBI" id="CHEBI:190135"/>
    </ligand>
</feature>
<keyword evidence="6" id="KW-0274">FAD</keyword>
<keyword evidence="3" id="KW-0285">Flavoprotein</keyword>
<dbReference type="InterPro" id="IPR037117">
    <property type="entry name" value="Dihydroorotate_DH_ele_sf"/>
</dbReference>
<comment type="cofactor">
    <cofactor evidence="11">
        <name>[2Fe-2S] cluster</name>
        <dbReference type="ChEBI" id="CHEBI:190135"/>
    </cofactor>
    <text evidence="11">Binds 1 [2Fe-2S] cluster per subunit.</text>
</comment>
<evidence type="ECO:0000256" key="6">
    <source>
        <dbReference type="ARBA" id="ARBA00022827"/>
    </source>
</evidence>
<dbReference type="InterPro" id="IPR012165">
    <property type="entry name" value="Cyt_c3_hydrogenase_gsu"/>
</dbReference>
<dbReference type="Gene3D" id="2.40.30.10">
    <property type="entry name" value="Translation factors"/>
    <property type="match status" value="1"/>
</dbReference>
<evidence type="ECO:0000256" key="8">
    <source>
        <dbReference type="ARBA" id="ARBA00023004"/>
    </source>
</evidence>
<dbReference type="GO" id="GO:0006221">
    <property type="term" value="P:pyrimidine nucleotide biosynthetic process"/>
    <property type="evidence" value="ECO:0007669"/>
    <property type="project" value="InterPro"/>
</dbReference>
<feature type="domain" description="FAD-binding FR-type" evidence="12">
    <location>
        <begin position="1"/>
        <end position="111"/>
    </location>
</feature>
<dbReference type="InterPro" id="IPR050353">
    <property type="entry name" value="PyrK_electron_transfer"/>
</dbReference>
<evidence type="ECO:0000256" key="4">
    <source>
        <dbReference type="ARBA" id="ARBA00022714"/>
    </source>
</evidence>
<dbReference type="KEGG" id="nsn:EXE58_16970"/>
<dbReference type="GO" id="GO:0050660">
    <property type="term" value="F:flavin adenine dinucleotide binding"/>
    <property type="evidence" value="ECO:0007669"/>
    <property type="project" value="InterPro"/>
</dbReference>
<feature type="binding site" evidence="11">
    <location>
        <position position="241"/>
    </location>
    <ligand>
        <name>[2Fe-2S] cluster</name>
        <dbReference type="ChEBI" id="CHEBI:190135"/>
    </ligand>
</feature>
<sequence length="274" mass="28628">MTARAATSAREPLHVDGEVIATKKAGAYRLLTIAAPGVPARFRPGNFVALTVAGHVARRAFWIHRIKESSAFGPTLDIVVEPRGPGSRWLAAQPTGTRLAVTGPLGRPFALPKEPVSCLLVGEGYAAAVLFPLAERLRERDCAVTLALAGMDEAHLVSTLEARRSARAVTVITADGSVGSRGTVGEQLPDLLRRSNAAVAYAAGPTAVLRDVARAAETCGAWSQAAVEVPGPCGTGLCHGCPLPVLGEDGVPRIVRACTEGPVVRGDRVRWAEL</sequence>
<dbReference type="GO" id="GO:0046872">
    <property type="term" value="F:metal ion binding"/>
    <property type="evidence" value="ECO:0007669"/>
    <property type="project" value="UniProtKB-KW"/>
</dbReference>
<proteinExistence type="inferred from homology"/>
<dbReference type="InterPro" id="IPR039261">
    <property type="entry name" value="FNR_nucleotide-bd"/>
</dbReference>
<keyword evidence="14" id="KW-1185">Reference proteome</keyword>
<evidence type="ECO:0000256" key="11">
    <source>
        <dbReference type="PIRSR" id="PIRSR006816-2"/>
    </source>
</evidence>
<evidence type="ECO:0000256" key="10">
    <source>
        <dbReference type="ARBA" id="ARBA00034078"/>
    </source>
</evidence>
<dbReference type="GO" id="GO:0051537">
    <property type="term" value="F:2 iron, 2 sulfur cluster binding"/>
    <property type="evidence" value="ECO:0007669"/>
    <property type="project" value="UniProtKB-KW"/>
</dbReference>
<dbReference type="SUPFAM" id="SSF52343">
    <property type="entry name" value="Ferredoxin reductase-like, C-terminal NADP-linked domain"/>
    <property type="match status" value="1"/>
</dbReference>
<evidence type="ECO:0000313" key="14">
    <source>
        <dbReference type="Proteomes" id="UP000294853"/>
    </source>
</evidence>
<accession>A0A4P7II17</accession>
<keyword evidence="8 11" id="KW-0408">Iron</keyword>
<protein>
    <submittedName>
        <fullName evidence="13">Dihydroorotate dehydrogenase electron transfer subunit</fullName>
    </submittedName>
</protein>
<dbReference type="PANTHER" id="PTHR43513:SF3">
    <property type="entry name" value="DIHYDROOROTATE DEHYDROGENASE B (NAD(+)), ELECTRON TRANSFER SUBUNIT-RELATED"/>
    <property type="match status" value="1"/>
</dbReference>
<dbReference type="PANTHER" id="PTHR43513">
    <property type="entry name" value="DIHYDROOROTATE DEHYDROGENASE B (NAD(+)), ELECTRON TRANSFER SUBUNIT"/>
    <property type="match status" value="1"/>
</dbReference>
<dbReference type="RefSeq" id="WP_135268949.1">
    <property type="nucleotide sequence ID" value="NZ_CP038436.1"/>
</dbReference>
<evidence type="ECO:0000313" key="13">
    <source>
        <dbReference type="EMBL" id="QBX56964.1"/>
    </source>
</evidence>
<name>A0A4P7II17_9ACTN</name>
<evidence type="ECO:0000256" key="1">
    <source>
        <dbReference type="ARBA" id="ARBA00006422"/>
    </source>
</evidence>
<comment type="similarity">
    <text evidence="1">Belongs to the PyrK family.</text>
</comment>
<dbReference type="Gene3D" id="2.10.240.10">
    <property type="entry name" value="Dihydroorotate dehydrogenase, electron transfer subunit"/>
    <property type="match status" value="1"/>
</dbReference>
<evidence type="ECO:0000256" key="9">
    <source>
        <dbReference type="ARBA" id="ARBA00023014"/>
    </source>
</evidence>
<dbReference type="Pfam" id="PF10418">
    <property type="entry name" value="DHODB_Fe-S_bind"/>
    <property type="match status" value="1"/>
</dbReference>
<evidence type="ECO:0000259" key="12">
    <source>
        <dbReference type="PROSITE" id="PS51384"/>
    </source>
</evidence>
<dbReference type="Proteomes" id="UP000294853">
    <property type="component" value="Chromosome"/>
</dbReference>
<feature type="binding site" evidence="11">
    <location>
        <position position="258"/>
    </location>
    <ligand>
        <name>[2Fe-2S] cluster</name>
        <dbReference type="ChEBI" id="CHEBI:190135"/>
    </ligand>
</feature>
<dbReference type="InterPro" id="IPR019480">
    <property type="entry name" value="Dihydroorotate_DH_Fe-S-bd"/>
</dbReference>
<gene>
    <name evidence="13" type="ORF">EXE58_16970</name>
</gene>
<comment type="cofactor">
    <cofactor evidence="10">
        <name>[2Fe-2S] cluster</name>
        <dbReference type="ChEBI" id="CHEBI:190135"/>
    </cofactor>
</comment>